<dbReference type="Pfam" id="PF00724">
    <property type="entry name" value="Oxidored_FMN"/>
    <property type="match status" value="1"/>
</dbReference>
<evidence type="ECO:0000313" key="5">
    <source>
        <dbReference type="EMBL" id="GAG01787.1"/>
    </source>
</evidence>
<dbReference type="Gene3D" id="3.20.20.70">
    <property type="entry name" value="Aldolase class I"/>
    <property type="match status" value="1"/>
</dbReference>
<dbReference type="GO" id="GO:0016491">
    <property type="term" value="F:oxidoreductase activity"/>
    <property type="evidence" value="ECO:0007669"/>
    <property type="project" value="UniProtKB-KW"/>
</dbReference>
<evidence type="ECO:0000256" key="1">
    <source>
        <dbReference type="ARBA" id="ARBA00022630"/>
    </source>
</evidence>
<feature type="region of interest" description="Disordered" evidence="3">
    <location>
        <begin position="109"/>
        <end position="134"/>
    </location>
</feature>
<evidence type="ECO:0000259" key="4">
    <source>
        <dbReference type="Pfam" id="PF00724"/>
    </source>
</evidence>
<organism evidence="5">
    <name type="scientific">marine sediment metagenome</name>
    <dbReference type="NCBI Taxonomy" id="412755"/>
    <lineage>
        <taxon>unclassified sequences</taxon>
        <taxon>metagenomes</taxon>
        <taxon>ecological metagenomes</taxon>
    </lineage>
</organism>
<dbReference type="EMBL" id="BARS01023905">
    <property type="protein sequence ID" value="GAG01787.1"/>
    <property type="molecule type" value="Genomic_DNA"/>
</dbReference>
<accession>X0URB3</accession>
<dbReference type="SUPFAM" id="SSF51395">
    <property type="entry name" value="FMN-linked oxidoreductases"/>
    <property type="match status" value="1"/>
</dbReference>
<proteinExistence type="predicted"/>
<gene>
    <name evidence="5" type="ORF">S01H1_38024</name>
</gene>
<name>X0URB3_9ZZZZ</name>
<keyword evidence="2" id="KW-0560">Oxidoreductase</keyword>
<dbReference type="InterPro" id="IPR051799">
    <property type="entry name" value="NADH_flavin_oxidoreductase"/>
</dbReference>
<dbReference type="GO" id="GO:0010181">
    <property type="term" value="F:FMN binding"/>
    <property type="evidence" value="ECO:0007669"/>
    <property type="project" value="InterPro"/>
</dbReference>
<dbReference type="AlphaFoldDB" id="X0URB3"/>
<sequence>MANLFDVTSINNMSLTNRFVRSATGTRMAREDGSVTSKLIRHVVDLAKGGVGLIVSGHAYALPDGQASPRQLGIYRDTLVPGLTEMVNAVHDVGGRIVVQISHGGASSNSGLTGVEPMAPSAIPATEGKRASFN</sequence>
<dbReference type="PANTHER" id="PTHR43656:SF2">
    <property type="entry name" value="BINDING OXIDOREDUCTASE, PUTATIVE (AFU_ORTHOLOGUE AFUA_2G08260)-RELATED"/>
    <property type="match status" value="1"/>
</dbReference>
<dbReference type="PANTHER" id="PTHR43656">
    <property type="entry name" value="BINDING OXIDOREDUCTASE, PUTATIVE (AFU_ORTHOLOGUE AFUA_2G08260)-RELATED"/>
    <property type="match status" value="1"/>
</dbReference>
<dbReference type="InterPro" id="IPR013785">
    <property type="entry name" value="Aldolase_TIM"/>
</dbReference>
<comment type="caution">
    <text evidence="5">The sequence shown here is derived from an EMBL/GenBank/DDBJ whole genome shotgun (WGS) entry which is preliminary data.</text>
</comment>
<feature type="non-terminal residue" evidence="5">
    <location>
        <position position="134"/>
    </location>
</feature>
<evidence type="ECO:0000256" key="3">
    <source>
        <dbReference type="SAM" id="MobiDB-lite"/>
    </source>
</evidence>
<reference evidence="5" key="1">
    <citation type="journal article" date="2014" name="Front. Microbiol.">
        <title>High frequency of phylogenetically diverse reductive dehalogenase-homologous genes in deep subseafloor sedimentary metagenomes.</title>
        <authorList>
            <person name="Kawai M."/>
            <person name="Futagami T."/>
            <person name="Toyoda A."/>
            <person name="Takaki Y."/>
            <person name="Nishi S."/>
            <person name="Hori S."/>
            <person name="Arai W."/>
            <person name="Tsubouchi T."/>
            <person name="Morono Y."/>
            <person name="Uchiyama I."/>
            <person name="Ito T."/>
            <person name="Fujiyama A."/>
            <person name="Inagaki F."/>
            <person name="Takami H."/>
        </authorList>
    </citation>
    <scope>NUCLEOTIDE SEQUENCE</scope>
    <source>
        <strain evidence="5">Expedition CK06-06</strain>
    </source>
</reference>
<keyword evidence="1" id="KW-0285">Flavoprotein</keyword>
<feature type="domain" description="NADH:flavin oxidoreductase/NADH oxidase N-terminal" evidence="4">
    <location>
        <begin position="4"/>
        <end position="127"/>
    </location>
</feature>
<evidence type="ECO:0000256" key="2">
    <source>
        <dbReference type="ARBA" id="ARBA00023002"/>
    </source>
</evidence>
<protein>
    <recommendedName>
        <fullName evidence="4">NADH:flavin oxidoreductase/NADH oxidase N-terminal domain-containing protein</fullName>
    </recommendedName>
</protein>
<dbReference type="InterPro" id="IPR001155">
    <property type="entry name" value="OxRdtase_FMN_N"/>
</dbReference>